<gene>
    <name evidence="2" type="ORF">ILYODFUR_034194</name>
</gene>
<protein>
    <submittedName>
        <fullName evidence="2">Uncharacterized protein</fullName>
    </submittedName>
</protein>
<sequence>MMQTPNHTNTKRQMQQRLLQRKNAANSKNNIKLKLQAALKALAPQHNSASAATAGAWDRQLRMTDEAAIKFHTSPLGGTVSDMSYDLRSCRVVIWREAIKMGEIRPSRWKLH</sequence>
<comment type="caution">
    <text evidence="2">The sequence shown here is derived from an EMBL/GenBank/DDBJ whole genome shotgun (WGS) entry which is preliminary data.</text>
</comment>
<keyword evidence="3" id="KW-1185">Reference proteome</keyword>
<evidence type="ECO:0000313" key="2">
    <source>
        <dbReference type="EMBL" id="MEQ2253629.1"/>
    </source>
</evidence>
<feature type="region of interest" description="Disordered" evidence="1">
    <location>
        <begin position="1"/>
        <end position="27"/>
    </location>
</feature>
<organism evidence="2 3">
    <name type="scientific">Ilyodon furcidens</name>
    <name type="common">goldbreast splitfin</name>
    <dbReference type="NCBI Taxonomy" id="33524"/>
    <lineage>
        <taxon>Eukaryota</taxon>
        <taxon>Metazoa</taxon>
        <taxon>Chordata</taxon>
        <taxon>Craniata</taxon>
        <taxon>Vertebrata</taxon>
        <taxon>Euteleostomi</taxon>
        <taxon>Actinopterygii</taxon>
        <taxon>Neopterygii</taxon>
        <taxon>Teleostei</taxon>
        <taxon>Neoteleostei</taxon>
        <taxon>Acanthomorphata</taxon>
        <taxon>Ovalentaria</taxon>
        <taxon>Atherinomorphae</taxon>
        <taxon>Cyprinodontiformes</taxon>
        <taxon>Goodeidae</taxon>
        <taxon>Ilyodon</taxon>
    </lineage>
</organism>
<dbReference type="Proteomes" id="UP001482620">
    <property type="component" value="Unassembled WGS sequence"/>
</dbReference>
<evidence type="ECO:0000256" key="1">
    <source>
        <dbReference type="SAM" id="MobiDB-lite"/>
    </source>
</evidence>
<reference evidence="2 3" key="1">
    <citation type="submission" date="2021-06" db="EMBL/GenBank/DDBJ databases">
        <authorList>
            <person name="Palmer J.M."/>
        </authorList>
    </citation>
    <scope>NUCLEOTIDE SEQUENCE [LARGE SCALE GENOMIC DNA]</scope>
    <source>
        <strain evidence="3">if_2019</strain>
        <tissue evidence="2">Muscle</tissue>
    </source>
</reference>
<accession>A0ABV0V957</accession>
<name>A0ABV0V957_9TELE</name>
<evidence type="ECO:0000313" key="3">
    <source>
        <dbReference type="Proteomes" id="UP001482620"/>
    </source>
</evidence>
<proteinExistence type="predicted"/>
<dbReference type="EMBL" id="JAHRIQ010098759">
    <property type="protein sequence ID" value="MEQ2253629.1"/>
    <property type="molecule type" value="Genomic_DNA"/>
</dbReference>